<feature type="region of interest" description="Disordered" evidence="1">
    <location>
        <begin position="247"/>
        <end position="270"/>
    </location>
</feature>
<evidence type="ECO:0000256" key="2">
    <source>
        <dbReference type="SAM" id="Phobius"/>
    </source>
</evidence>
<comment type="caution">
    <text evidence="3">The sequence shown here is derived from an EMBL/GenBank/DDBJ whole genome shotgun (WGS) entry which is preliminary data.</text>
</comment>
<organism evidence="3 4">
    <name type="scientific">Lasius niger</name>
    <name type="common">Black garden ant</name>
    <dbReference type="NCBI Taxonomy" id="67767"/>
    <lineage>
        <taxon>Eukaryota</taxon>
        <taxon>Metazoa</taxon>
        <taxon>Ecdysozoa</taxon>
        <taxon>Arthropoda</taxon>
        <taxon>Hexapoda</taxon>
        <taxon>Insecta</taxon>
        <taxon>Pterygota</taxon>
        <taxon>Neoptera</taxon>
        <taxon>Endopterygota</taxon>
        <taxon>Hymenoptera</taxon>
        <taxon>Apocrita</taxon>
        <taxon>Aculeata</taxon>
        <taxon>Formicoidea</taxon>
        <taxon>Formicidae</taxon>
        <taxon>Formicinae</taxon>
        <taxon>Lasius</taxon>
        <taxon>Lasius</taxon>
    </lineage>
</organism>
<keyword evidence="2" id="KW-0812">Transmembrane</keyword>
<keyword evidence="3" id="KW-0695">RNA-directed DNA polymerase</keyword>
<dbReference type="GO" id="GO:0003964">
    <property type="term" value="F:RNA-directed DNA polymerase activity"/>
    <property type="evidence" value="ECO:0007669"/>
    <property type="project" value="UniProtKB-KW"/>
</dbReference>
<dbReference type="AlphaFoldDB" id="A0A0J7K4I2"/>
<keyword evidence="2" id="KW-1133">Transmembrane helix</keyword>
<evidence type="ECO:0000313" key="3">
    <source>
        <dbReference type="EMBL" id="KMQ85237.1"/>
    </source>
</evidence>
<sequence>MPNLRGPDERRKRLFANTVMSIVLYVAPVWEDTLTRSKRQPALHRLQRTIAQRVISAYRTVSSNAALLLARLPPVKLVAGMRKKIYDQIKMRREDGSFLPETRKEIKEPELQKMYDEWREQLERPNSPGGLTLMAIVPRLEVWMARKSGSMSFHLTQIMTGHGCFPKILCRIGKKTNTTCDFYGCDMDDPNHTLRVCTAWEPQRILLARKLDLPQGFTLGDIVEAVATSLDCWRAFSAFAEEVIREKEEEERRRERMRLSPPYTEDDGVD</sequence>
<feature type="transmembrane region" description="Helical" evidence="2">
    <location>
        <begin position="14"/>
        <end position="30"/>
    </location>
</feature>
<evidence type="ECO:0000313" key="4">
    <source>
        <dbReference type="Proteomes" id="UP000036403"/>
    </source>
</evidence>
<dbReference type="Proteomes" id="UP000036403">
    <property type="component" value="Unassembled WGS sequence"/>
</dbReference>
<keyword evidence="4" id="KW-1185">Reference proteome</keyword>
<feature type="compositionally biased region" description="Basic and acidic residues" evidence="1">
    <location>
        <begin position="247"/>
        <end position="258"/>
    </location>
</feature>
<evidence type="ECO:0000256" key="1">
    <source>
        <dbReference type="SAM" id="MobiDB-lite"/>
    </source>
</evidence>
<keyword evidence="2" id="KW-0472">Membrane</keyword>
<dbReference type="PaxDb" id="67767-A0A0J7K4I2"/>
<keyword evidence="3" id="KW-0548">Nucleotidyltransferase</keyword>
<keyword evidence="3" id="KW-0808">Transferase</keyword>
<gene>
    <name evidence="3" type="ORF">RF55_16324</name>
</gene>
<protein>
    <submittedName>
        <fullName evidence="3">Reverse transcriptase</fullName>
    </submittedName>
</protein>
<dbReference type="EMBL" id="LBMM01014294">
    <property type="protein sequence ID" value="KMQ85237.1"/>
    <property type="molecule type" value="Genomic_DNA"/>
</dbReference>
<proteinExistence type="predicted"/>
<dbReference type="OrthoDB" id="7616265at2759"/>
<reference evidence="3 4" key="1">
    <citation type="submission" date="2015-04" db="EMBL/GenBank/DDBJ databases">
        <title>Lasius niger genome sequencing.</title>
        <authorList>
            <person name="Konorov E.A."/>
            <person name="Nikitin M.A."/>
            <person name="Kirill M.V."/>
            <person name="Chang P."/>
        </authorList>
    </citation>
    <scope>NUCLEOTIDE SEQUENCE [LARGE SCALE GENOMIC DNA]</scope>
    <source>
        <tissue evidence="3">Whole</tissue>
    </source>
</reference>
<accession>A0A0J7K4I2</accession>
<name>A0A0J7K4I2_LASNI</name>